<evidence type="ECO:0000259" key="1">
    <source>
        <dbReference type="Pfam" id="PF01796"/>
    </source>
</evidence>
<dbReference type="OrthoDB" id="5124195at2"/>
<feature type="domain" description="ChsH2 C-terminal OB-fold" evidence="1">
    <location>
        <begin position="77"/>
        <end position="140"/>
    </location>
</feature>
<keyword evidence="3" id="KW-1185">Reference proteome</keyword>
<gene>
    <name evidence="2" type="ORF">SAMN05444695_101736</name>
</gene>
<accession>A0A1G8B9H6</accession>
<dbReference type="Proteomes" id="UP000183263">
    <property type="component" value="Unassembled WGS sequence"/>
</dbReference>
<evidence type="ECO:0000313" key="2">
    <source>
        <dbReference type="EMBL" id="SDH29902.1"/>
    </source>
</evidence>
<dbReference type="InterPro" id="IPR002878">
    <property type="entry name" value="ChsH2_C"/>
</dbReference>
<dbReference type="InterPro" id="IPR052513">
    <property type="entry name" value="Thioester_dehydratase-like"/>
</dbReference>
<evidence type="ECO:0000313" key="3">
    <source>
        <dbReference type="Proteomes" id="UP000183263"/>
    </source>
</evidence>
<dbReference type="PANTHER" id="PTHR34075:SF5">
    <property type="entry name" value="BLR3430 PROTEIN"/>
    <property type="match status" value="1"/>
</dbReference>
<dbReference type="EMBL" id="FNDN01000001">
    <property type="protein sequence ID" value="SDH29902.1"/>
    <property type="molecule type" value="Genomic_DNA"/>
</dbReference>
<organism evidence="2 3">
    <name type="scientific">Rhodococcus triatomae</name>
    <dbReference type="NCBI Taxonomy" id="300028"/>
    <lineage>
        <taxon>Bacteria</taxon>
        <taxon>Bacillati</taxon>
        <taxon>Actinomycetota</taxon>
        <taxon>Actinomycetes</taxon>
        <taxon>Mycobacteriales</taxon>
        <taxon>Nocardiaceae</taxon>
        <taxon>Rhodococcus</taxon>
    </lineage>
</organism>
<protein>
    <recommendedName>
        <fullName evidence="1">ChsH2 C-terminal OB-fold domain-containing protein</fullName>
    </recommendedName>
</protein>
<dbReference type="RefSeq" id="WP_072736217.1">
    <property type="nucleotide sequence ID" value="NZ_CP048813.1"/>
</dbReference>
<reference evidence="2 3" key="1">
    <citation type="submission" date="2016-10" db="EMBL/GenBank/DDBJ databases">
        <authorList>
            <person name="de Groot N.N."/>
        </authorList>
    </citation>
    <scope>NUCLEOTIDE SEQUENCE [LARGE SCALE GENOMIC DNA]</scope>
    <source>
        <strain evidence="2 3">DSM 44892</strain>
    </source>
</reference>
<feature type="domain" description="ChsH2 C-terminal OB-fold" evidence="1">
    <location>
        <begin position="238"/>
        <end position="302"/>
    </location>
</feature>
<dbReference type="Pfam" id="PF01796">
    <property type="entry name" value="OB_ChsH2_C"/>
    <property type="match status" value="2"/>
</dbReference>
<dbReference type="AlphaFoldDB" id="A0A1G8B9H6"/>
<dbReference type="SUPFAM" id="SSF50249">
    <property type="entry name" value="Nucleic acid-binding proteins"/>
    <property type="match status" value="2"/>
</dbReference>
<dbReference type="Gene3D" id="6.10.30.10">
    <property type="match status" value="2"/>
</dbReference>
<sequence length="334" mass="36665">MTLGKSELEESRSALPNLSAPLNLRFDYTRSLGPTIGAFVTGLRDGTVLGARGSDGRVYAPPPEYDPDTAEPITEFVAVGNAGTVVSWSWVEEPLDNQPLRRPFAWALIRLDGADTALLHAVDAGSSDAMHTGMRVHARWADERGHGLRDITCFAPGESGDDPAGAAESLALDDDPITMLTTPVDLHYMHSASAEESYYLRGLKEGRLIGGRTGPGEKVYIPPRGANPTDGIPTREQVELPDRGIVTTFCIVNVPFLGQRIKPPYVAAYILLDGADIPFLHLIQECEASDVRMGMRVEAKWKPREEWGYTLENIEYFRPTGEPDAEYETFENHL</sequence>
<dbReference type="InterPro" id="IPR012340">
    <property type="entry name" value="NA-bd_OB-fold"/>
</dbReference>
<proteinExistence type="predicted"/>
<dbReference type="PANTHER" id="PTHR34075">
    <property type="entry name" value="BLR3430 PROTEIN"/>
    <property type="match status" value="1"/>
</dbReference>
<name>A0A1G8B9H6_9NOCA</name>